<protein>
    <submittedName>
        <fullName evidence="1">Uncharacterized protein</fullName>
    </submittedName>
</protein>
<sequence length="54" mass="6319">MPKHFEKLLTRNVGASLFEKVDSGEWYGRYTAADEQCLMDELDLCMTWVMVTQM</sequence>
<gene>
    <name evidence="1" type="ORF">LCGC14_0145920</name>
</gene>
<reference evidence="1" key="1">
    <citation type="journal article" date="2015" name="Nature">
        <title>Complex archaea that bridge the gap between prokaryotes and eukaryotes.</title>
        <authorList>
            <person name="Spang A."/>
            <person name="Saw J.H."/>
            <person name="Jorgensen S.L."/>
            <person name="Zaremba-Niedzwiedzka K."/>
            <person name="Martijn J."/>
            <person name="Lind A.E."/>
            <person name="van Eijk R."/>
            <person name="Schleper C."/>
            <person name="Guy L."/>
            <person name="Ettema T.J."/>
        </authorList>
    </citation>
    <scope>NUCLEOTIDE SEQUENCE</scope>
</reference>
<dbReference type="AlphaFoldDB" id="A0A0F9XHC9"/>
<comment type="caution">
    <text evidence="1">The sequence shown here is derived from an EMBL/GenBank/DDBJ whole genome shotgun (WGS) entry which is preliminary data.</text>
</comment>
<organism evidence="1">
    <name type="scientific">marine sediment metagenome</name>
    <dbReference type="NCBI Taxonomy" id="412755"/>
    <lineage>
        <taxon>unclassified sequences</taxon>
        <taxon>metagenomes</taxon>
        <taxon>ecological metagenomes</taxon>
    </lineage>
</organism>
<accession>A0A0F9XHC9</accession>
<dbReference type="EMBL" id="LAZR01000051">
    <property type="protein sequence ID" value="KKN98481.1"/>
    <property type="molecule type" value="Genomic_DNA"/>
</dbReference>
<proteinExistence type="predicted"/>
<evidence type="ECO:0000313" key="1">
    <source>
        <dbReference type="EMBL" id="KKN98481.1"/>
    </source>
</evidence>
<name>A0A0F9XHC9_9ZZZZ</name>